<dbReference type="GO" id="GO:1904158">
    <property type="term" value="P:axonemal central apparatus assembly"/>
    <property type="evidence" value="ECO:0007669"/>
    <property type="project" value="TreeGrafter"/>
</dbReference>
<protein>
    <recommendedName>
        <fullName evidence="2">Hydin adenylate kinase-like domain-containing protein</fullName>
    </recommendedName>
</protein>
<dbReference type="GO" id="GO:0005930">
    <property type="term" value="C:axoneme"/>
    <property type="evidence" value="ECO:0007669"/>
    <property type="project" value="TreeGrafter"/>
</dbReference>
<dbReference type="PANTHER" id="PTHR23053:SF0">
    <property type="entry name" value="HYDROCEPHALUS-INDUCING PROTEIN HOMOLOG"/>
    <property type="match status" value="1"/>
</dbReference>
<dbReference type="InterPro" id="IPR013783">
    <property type="entry name" value="Ig-like_fold"/>
</dbReference>
<evidence type="ECO:0000313" key="3">
    <source>
        <dbReference type="Ensembl" id="ENSSGRP00000100170.1"/>
    </source>
</evidence>
<evidence type="ECO:0000259" key="2">
    <source>
        <dbReference type="Pfam" id="PF17213"/>
    </source>
</evidence>
<dbReference type="Proteomes" id="UP000472262">
    <property type="component" value="Unassembled WGS sequence"/>
</dbReference>
<dbReference type="Ensembl" id="ENSSGRT00000106542.1">
    <property type="protein sequence ID" value="ENSSGRP00000100170.1"/>
    <property type="gene ID" value="ENSSGRG00000049901.1"/>
</dbReference>
<accession>A0A672SGC6</accession>
<reference evidence="3" key="2">
    <citation type="submission" date="2025-09" db="UniProtKB">
        <authorList>
            <consortium name="Ensembl"/>
        </authorList>
    </citation>
    <scope>IDENTIFICATION</scope>
</reference>
<evidence type="ECO:0000256" key="1">
    <source>
        <dbReference type="SAM" id="MobiDB-lite"/>
    </source>
</evidence>
<feature type="compositionally biased region" description="Polar residues" evidence="1">
    <location>
        <begin position="338"/>
        <end position="370"/>
    </location>
</feature>
<feature type="domain" description="Hydin adenylate kinase-like" evidence="2">
    <location>
        <begin position="403"/>
        <end position="482"/>
    </location>
</feature>
<dbReference type="AlphaFoldDB" id="A0A672SGC6"/>
<dbReference type="OMA" id="CFNPAFY"/>
<feature type="region of interest" description="Disordered" evidence="1">
    <location>
        <begin position="331"/>
        <end position="372"/>
    </location>
</feature>
<reference evidence="3" key="1">
    <citation type="submission" date="2025-08" db="UniProtKB">
        <authorList>
            <consortium name="Ensembl"/>
        </authorList>
    </citation>
    <scope>IDENTIFICATION</scope>
</reference>
<dbReference type="InterPro" id="IPR033305">
    <property type="entry name" value="Hydin-like"/>
</dbReference>
<dbReference type="InParanoid" id="A0A672SGC6"/>
<dbReference type="Pfam" id="PF17213">
    <property type="entry name" value="Hydin_ADK"/>
    <property type="match status" value="1"/>
</dbReference>
<evidence type="ECO:0000313" key="4">
    <source>
        <dbReference type="Proteomes" id="UP000472262"/>
    </source>
</evidence>
<feature type="region of interest" description="Disordered" evidence="1">
    <location>
        <begin position="530"/>
        <end position="562"/>
    </location>
</feature>
<feature type="compositionally biased region" description="Basic and acidic residues" evidence="1">
    <location>
        <begin position="553"/>
        <end position="562"/>
    </location>
</feature>
<keyword evidence="4" id="KW-1185">Reference proteome</keyword>
<dbReference type="GO" id="GO:0003341">
    <property type="term" value="P:cilium movement"/>
    <property type="evidence" value="ECO:0007669"/>
    <property type="project" value="TreeGrafter"/>
</dbReference>
<feature type="compositionally biased region" description="Basic and acidic residues" evidence="1">
    <location>
        <begin position="530"/>
        <end position="546"/>
    </location>
</feature>
<dbReference type="InterPro" id="IPR033768">
    <property type="entry name" value="Hydin_ADK"/>
</dbReference>
<proteinExistence type="predicted"/>
<dbReference type="Gene3D" id="2.60.40.10">
    <property type="entry name" value="Immunoglobulins"/>
    <property type="match status" value="1"/>
</dbReference>
<sequence length="590" mass="67388">PPTCWSFRIGLNENAKSFCATRCCLKKSCFPVHSFSLYTKQHCAHKRCFIRGTLKMILSKISFVYTYDVFLNVCVYELQVVTEKLVCYAVVGRQYVRECIMSADVTCQFVSPAVDISSQQINFYVEKAPDVSLLPLYQRLVLKSLSSLNLSMELTLREPFGLCDYDGDELYTTSKSLVLAVRAQKELWVRFNPMYRQDRVTRMVEDVLEFCYHSHPQQDRVLLRGEVHFPNLVFSSTTLDFGCILNNTKSRRKLTMTNCSPLSISYRWAFLVDRQHCHIGFFDETSQGTDGDAGGKRKESEEAQWELLEQKEADGKTDTNREADIIIPQLEEDELHHGSSNGQEQNRNYSTQRPLSTELGSKPISLTANGHPSVGVKEVFDISSLYGELQPGSLTSDPKVPLSSASTRNKTNITGHSQKNNSSGHTASLTDGQVHRRLSVSASQNEELGLISCLLPDDVLVEILSERLQLSDCHCGVVIDGLETLYCHSPSKTLQIILKAFDNRRHIYVINLFNSYSAFKLREQDKFDQEQEERRQQELENLREEEMTPSEDWDTKPKHEDPLPLSEDLQQEMVDLSVQFMFQIFIFKIL</sequence>
<dbReference type="PANTHER" id="PTHR23053">
    <property type="entry name" value="DLEC1 DELETED IN LUNG AND ESOPHAGEAL CANCER 1"/>
    <property type="match status" value="1"/>
</dbReference>
<organism evidence="3 4">
    <name type="scientific">Sinocyclocheilus grahami</name>
    <name type="common">Dianchi golden-line fish</name>
    <name type="synonym">Barbus grahami</name>
    <dbReference type="NCBI Taxonomy" id="75366"/>
    <lineage>
        <taxon>Eukaryota</taxon>
        <taxon>Metazoa</taxon>
        <taxon>Chordata</taxon>
        <taxon>Craniata</taxon>
        <taxon>Vertebrata</taxon>
        <taxon>Euteleostomi</taxon>
        <taxon>Actinopterygii</taxon>
        <taxon>Neopterygii</taxon>
        <taxon>Teleostei</taxon>
        <taxon>Ostariophysi</taxon>
        <taxon>Cypriniformes</taxon>
        <taxon>Cyprinidae</taxon>
        <taxon>Cyprininae</taxon>
        <taxon>Sinocyclocheilus</taxon>
    </lineage>
</organism>
<name>A0A672SGC6_SINGR</name>
<feature type="region of interest" description="Disordered" evidence="1">
    <location>
        <begin position="390"/>
        <end position="432"/>
    </location>
</feature>
<feature type="compositionally biased region" description="Polar residues" evidence="1">
    <location>
        <begin position="403"/>
        <end position="431"/>
    </location>
</feature>